<keyword evidence="3" id="KW-1185">Reference proteome</keyword>
<evidence type="ECO:0000256" key="1">
    <source>
        <dbReference type="SAM" id="MobiDB-lite"/>
    </source>
</evidence>
<sequence>MFAVNGPSGPTQRNERRPKTKREREEEEGAKQRVADFKRANFFEVKAGQSKSCKPADNEKANVCGVESDIFKGCRIVFNGRTGKVSSYYLAKLVKDHGGNIAYESIRFCQKLSGQ</sequence>
<proteinExistence type="predicted"/>
<evidence type="ECO:0000313" key="2">
    <source>
        <dbReference type="EMBL" id="KAG7394911.1"/>
    </source>
</evidence>
<evidence type="ECO:0008006" key="4">
    <source>
        <dbReference type="Google" id="ProtNLM"/>
    </source>
</evidence>
<protein>
    <recommendedName>
        <fullName evidence="4">BRCT domain-containing protein</fullName>
    </recommendedName>
</protein>
<feature type="region of interest" description="Disordered" evidence="1">
    <location>
        <begin position="1"/>
        <end position="32"/>
    </location>
</feature>
<evidence type="ECO:0000313" key="3">
    <source>
        <dbReference type="Proteomes" id="UP000693981"/>
    </source>
</evidence>
<organism evidence="2 3">
    <name type="scientific">Phytophthora boehmeriae</name>
    <dbReference type="NCBI Taxonomy" id="109152"/>
    <lineage>
        <taxon>Eukaryota</taxon>
        <taxon>Sar</taxon>
        <taxon>Stramenopiles</taxon>
        <taxon>Oomycota</taxon>
        <taxon>Peronosporomycetes</taxon>
        <taxon>Peronosporales</taxon>
        <taxon>Peronosporaceae</taxon>
        <taxon>Phytophthora</taxon>
    </lineage>
</organism>
<dbReference type="OrthoDB" id="427711at2759"/>
<accession>A0A8T1WNY1</accession>
<dbReference type="AlphaFoldDB" id="A0A8T1WNY1"/>
<dbReference type="EMBL" id="JAGDFL010000236">
    <property type="protein sequence ID" value="KAG7394911.1"/>
    <property type="molecule type" value="Genomic_DNA"/>
</dbReference>
<comment type="caution">
    <text evidence="2">The sequence shown here is derived from an EMBL/GenBank/DDBJ whole genome shotgun (WGS) entry which is preliminary data.</text>
</comment>
<name>A0A8T1WNY1_9STRA</name>
<reference evidence="2" key="1">
    <citation type="submission" date="2021-02" db="EMBL/GenBank/DDBJ databases">
        <authorList>
            <person name="Palmer J.M."/>
        </authorList>
    </citation>
    <scope>NUCLEOTIDE SEQUENCE</scope>
    <source>
        <strain evidence="2">SCRP23</strain>
    </source>
</reference>
<dbReference type="Proteomes" id="UP000693981">
    <property type="component" value="Unassembled WGS sequence"/>
</dbReference>
<gene>
    <name evidence="2" type="ORF">PHYBOEH_004468</name>
</gene>